<dbReference type="RefSeq" id="WP_245801541.1">
    <property type="nucleotide sequence ID" value="NZ_ARYN01000004.1"/>
</dbReference>
<dbReference type="EMBL" id="ARYN01000004">
    <property type="protein sequence ID" value="ORL46433.1"/>
    <property type="molecule type" value="Genomic_DNA"/>
</dbReference>
<protein>
    <submittedName>
        <fullName evidence="4">TrmH family tRNA/rRNA methyltransferase</fullName>
    </submittedName>
</protein>
<evidence type="ECO:0000259" key="3">
    <source>
        <dbReference type="Pfam" id="PF00588"/>
    </source>
</evidence>
<dbReference type="PANTHER" id="PTHR46429:SF1">
    <property type="entry name" value="23S RRNA (GUANOSINE-2'-O-)-METHYLTRANSFERASE RLMB"/>
    <property type="match status" value="1"/>
</dbReference>
<proteinExistence type="predicted"/>
<dbReference type="Proteomes" id="UP000192746">
    <property type="component" value="Unassembled WGS sequence"/>
</dbReference>
<name>A0A1Y1T7N9_9FLAO</name>
<dbReference type="Gene3D" id="3.40.1280.10">
    <property type="match status" value="1"/>
</dbReference>
<keyword evidence="2 4" id="KW-0808">Transferase</keyword>
<keyword evidence="1 4" id="KW-0489">Methyltransferase</keyword>
<dbReference type="GO" id="GO:0006396">
    <property type="term" value="P:RNA processing"/>
    <property type="evidence" value="ECO:0007669"/>
    <property type="project" value="InterPro"/>
</dbReference>
<dbReference type="AlphaFoldDB" id="A0A1Y1T7N9"/>
<dbReference type="InterPro" id="IPR029028">
    <property type="entry name" value="Alpha/beta_knot_MTases"/>
</dbReference>
<dbReference type="InterPro" id="IPR004441">
    <property type="entry name" value="rRNA_MeTrfase_TrmH"/>
</dbReference>
<evidence type="ECO:0000256" key="1">
    <source>
        <dbReference type="ARBA" id="ARBA00022603"/>
    </source>
</evidence>
<keyword evidence="5" id="KW-1185">Reference proteome</keyword>
<evidence type="ECO:0000256" key="2">
    <source>
        <dbReference type="ARBA" id="ARBA00022679"/>
    </source>
</evidence>
<dbReference type="PANTHER" id="PTHR46429">
    <property type="entry name" value="23S RRNA (GUANOSINE-2'-O-)-METHYLTRANSFERASE RLMB"/>
    <property type="match status" value="1"/>
</dbReference>
<evidence type="ECO:0000313" key="4">
    <source>
        <dbReference type="EMBL" id="ORL46433.1"/>
    </source>
</evidence>
<dbReference type="Pfam" id="PF00588">
    <property type="entry name" value="SpoU_methylase"/>
    <property type="match status" value="1"/>
</dbReference>
<comment type="caution">
    <text evidence="4">The sequence shown here is derived from an EMBL/GenBank/DDBJ whole genome shotgun (WGS) entry which is preliminary data.</text>
</comment>
<gene>
    <name evidence="4" type="ORF">IIF7_05297</name>
</gene>
<dbReference type="GO" id="GO:0003723">
    <property type="term" value="F:RNA binding"/>
    <property type="evidence" value="ECO:0007669"/>
    <property type="project" value="InterPro"/>
</dbReference>
<dbReference type="InterPro" id="IPR029026">
    <property type="entry name" value="tRNA_m1G_MTases_N"/>
</dbReference>
<reference evidence="4 5" key="1">
    <citation type="submission" date="2013-04" db="EMBL/GenBank/DDBJ databases">
        <title>Zunongwangia sp. 22II14-10F7 Genome Sequencing.</title>
        <authorList>
            <person name="Lai Q."/>
            <person name="Shao Z."/>
        </authorList>
    </citation>
    <scope>NUCLEOTIDE SEQUENCE [LARGE SCALE GENOMIC DNA]</scope>
    <source>
        <strain evidence="4 5">22II14-10F7</strain>
    </source>
</reference>
<evidence type="ECO:0000313" key="5">
    <source>
        <dbReference type="Proteomes" id="UP000192746"/>
    </source>
</evidence>
<dbReference type="STRING" id="1185767.IIF7_05297"/>
<sequence>MLLKTDMQLNHSQNKFSNKKFPVTLILDHISGEANIGSIFRLSDAFHVEEIIFCGIEPNLNSNRLKKTSRSTHEYVDFRYLENSTAIVQQKKAEGYKITALEITQNSIPLQKLQLQTSEKIVLIAGHENFGISEEILDLCDQTVHIPMFGNNSSMNVAQSIGISLYEITKSLIP</sequence>
<dbReference type="InterPro" id="IPR001537">
    <property type="entry name" value="SpoU_MeTrfase"/>
</dbReference>
<organism evidence="4 5">
    <name type="scientific">Zunongwangia atlantica 22II14-10F7</name>
    <dbReference type="NCBI Taxonomy" id="1185767"/>
    <lineage>
        <taxon>Bacteria</taxon>
        <taxon>Pseudomonadati</taxon>
        <taxon>Bacteroidota</taxon>
        <taxon>Flavobacteriia</taxon>
        <taxon>Flavobacteriales</taxon>
        <taxon>Flavobacteriaceae</taxon>
        <taxon>Zunongwangia</taxon>
    </lineage>
</organism>
<dbReference type="GO" id="GO:0032259">
    <property type="term" value="P:methylation"/>
    <property type="evidence" value="ECO:0007669"/>
    <property type="project" value="UniProtKB-KW"/>
</dbReference>
<feature type="domain" description="tRNA/rRNA methyltransferase SpoU type" evidence="3">
    <location>
        <begin position="23"/>
        <end position="166"/>
    </location>
</feature>
<dbReference type="GO" id="GO:0008173">
    <property type="term" value="F:RNA methyltransferase activity"/>
    <property type="evidence" value="ECO:0007669"/>
    <property type="project" value="InterPro"/>
</dbReference>
<dbReference type="CDD" id="cd18082">
    <property type="entry name" value="SpoU-like_family"/>
    <property type="match status" value="1"/>
</dbReference>
<dbReference type="GO" id="GO:0005829">
    <property type="term" value="C:cytosol"/>
    <property type="evidence" value="ECO:0007669"/>
    <property type="project" value="TreeGrafter"/>
</dbReference>
<accession>A0A1Y1T7N9</accession>
<dbReference type="SUPFAM" id="SSF75217">
    <property type="entry name" value="alpha/beta knot"/>
    <property type="match status" value="1"/>
</dbReference>